<dbReference type="Gene3D" id="3.40.630.30">
    <property type="match status" value="1"/>
</dbReference>
<reference evidence="5" key="2">
    <citation type="journal article" date="2010" name="Stand. Genomic Sci.">
        <title>Complete genome sequence of Thermosphaera aggregans type strain (M11TLT).</title>
        <authorList>
            <person name="Spring S."/>
            <person name="Rachel R."/>
            <person name="Lapidus A."/>
            <person name="Davenport K."/>
            <person name="Tice H."/>
            <person name="Copeland A."/>
            <person name="Cheng J.-F."/>
            <person name="Lucas S."/>
            <person name="Chen F."/>
            <person name="Nolan M."/>
            <person name="Bruce D."/>
            <person name="Goodwin L."/>
            <person name="Pitluck S."/>
            <person name="Ivanova N."/>
            <person name="Mavromatis K."/>
            <person name="Ovchinnikova G."/>
            <person name="Pati A."/>
            <person name="Chen A."/>
            <person name="Palaniappan K."/>
            <person name="Land M."/>
            <person name="Hauser L."/>
            <person name="Chang Y.-J."/>
            <person name="Jeffries C.C."/>
            <person name="Brettin T."/>
            <person name="Detter J.C."/>
            <person name="Tapia R."/>
            <person name="Han C."/>
            <person name="Heimerl T."/>
            <person name="Weikl F."/>
            <person name="Brambilla E."/>
            <person name="Goker M."/>
            <person name="Bristow J."/>
            <person name="Eisen J.A."/>
            <person name="Markowitz V."/>
            <person name="Hugenholtz P."/>
            <person name="Kyrpides N.C."/>
            <person name="Klenk H.-P."/>
        </authorList>
    </citation>
    <scope>NUCLEOTIDE SEQUENCE [LARGE SCALE GENOMIC DNA]</scope>
    <source>
        <strain evidence="5">DSM 11486 / M11TL</strain>
    </source>
</reference>
<dbReference type="AlphaFoldDB" id="D5U074"/>
<evidence type="ECO:0000313" key="4">
    <source>
        <dbReference type="EMBL" id="ADG90524.1"/>
    </source>
</evidence>
<dbReference type="Pfam" id="PF00583">
    <property type="entry name" value="Acetyltransf_1"/>
    <property type="match status" value="1"/>
</dbReference>
<dbReference type="InterPro" id="IPR045047">
    <property type="entry name" value="Ard1-like"/>
</dbReference>
<keyword evidence="2" id="KW-0012">Acyltransferase</keyword>
<proteinExistence type="predicted"/>
<dbReference type="SUPFAM" id="SSF55729">
    <property type="entry name" value="Acyl-CoA N-acyltransferases (Nat)"/>
    <property type="match status" value="1"/>
</dbReference>
<dbReference type="KEGG" id="tag:Tagg_0244"/>
<dbReference type="Proteomes" id="UP000002376">
    <property type="component" value="Chromosome"/>
</dbReference>
<name>D5U074_THEAM</name>
<dbReference type="EMBL" id="CP001939">
    <property type="protein sequence ID" value="ADG90524.1"/>
    <property type="molecule type" value="Genomic_DNA"/>
</dbReference>
<gene>
    <name evidence="4" type="ordered locus">Tagg_0244</name>
</gene>
<dbReference type="InterPro" id="IPR000182">
    <property type="entry name" value="GNAT_dom"/>
</dbReference>
<reference key="3">
    <citation type="submission" date="2010-02" db="EMBL/GenBank/DDBJ databases">
        <title>Complete genome sequence of Thermosphaera aggregans type strain (M11TL).</title>
        <authorList>
            <consortium name="US DOE Joint Genome Institute (JGI-PGF)"/>
            <person name="Spring S."/>
            <person name="Lapidus A."/>
            <person name="Munk C."/>
            <person name="Schroeder M."/>
            <person name="Glavina Del Rio T."/>
            <person name="Tice H."/>
            <person name="Copeland A."/>
            <person name="Cheng J.-F."/>
            <person name="Lucas S."/>
            <person name="Chen F."/>
            <person name="Nolan M."/>
            <person name="Bruce D."/>
            <person name="Goodwin L."/>
            <person name="Pitluck S."/>
            <person name="Ivanova N."/>
            <person name="Mavromatis K."/>
            <person name="Ovchinnikova G."/>
            <person name="Pati A."/>
            <person name="Chen A."/>
            <person name="Palaniappan K."/>
            <person name="Land M."/>
            <person name="Hauser L."/>
            <person name="Chang Y.-J."/>
            <person name="Jeffries C.C."/>
            <person name="Brettin T."/>
            <person name="Detter J.C."/>
            <person name="Tapia R."/>
            <person name="Han C."/>
            <person name="Chain P."/>
            <person name="Heimerl T."/>
            <person name="Weik F."/>
            <person name="Goker M."/>
            <person name="Rachel R."/>
            <person name="Bristow J."/>
            <person name="Eisen J.A."/>
            <person name="Markowitz V."/>
            <person name="Hugenholtz P."/>
            <person name="Kyrpides N.C."/>
            <person name="Klenk H.-P."/>
        </authorList>
    </citation>
    <scope>NUCLEOTIDE SEQUENCE</scope>
    <source>
        <strain>DSM 11486</strain>
    </source>
</reference>
<dbReference type="CDD" id="cd04301">
    <property type="entry name" value="NAT_SF"/>
    <property type="match status" value="1"/>
</dbReference>
<sequence length="159" mass="18050">MRKGEDLLNGLECLAIRLFKINDLSQVLMVEKESFHPGQQYDESVFMRYLDMKHVFLVADLCGKIIGYVLGFVEDSSIAHLASIAVSPSYRGLGIGRQLLEEFEKKATALGAKRIVLEVSTSNTVALNMYVKKGYRIVRRIPKYYGDEDAYLMIKDFKS</sequence>
<dbReference type="PANTHER" id="PTHR23091:SF4">
    <property type="entry name" value="N-TERMINAL AMINO-ACID N(ALPHA)-ACETYLTRANSFERASE NATA"/>
    <property type="match status" value="1"/>
</dbReference>
<dbReference type="NCBIfam" id="TIGR01575">
    <property type="entry name" value="rimI"/>
    <property type="match status" value="1"/>
</dbReference>
<evidence type="ECO:0000256" key="1">
    <source>
        <dbReference type="ARBA" id="ARBA00022679"/>
    </source>
</evidence>
<dbReference type="InterPro" id="IPR016181">
    <property type="entry name" value="Acyl_CoA_acyltransferase"/>
</dbReference>
<dbReference type="eggNOG" id="arCOG00833">
    <property type="taxonomic scope" value="Archaea"/>
</dbReference>
<evidence type="ECO:0000313" key="5">
    <source>
        <dbReference type="Proteomes" id="UP000002376"/>
    </source>
</evidence>
<accession>D5U074</accession>
<keyword evidence="5" id="KW-1185">Reference proteome</keyword>
<dbReference type="GO" id="GO:0031415">
    <property type="term" value="C:NatA complex"/>
    <property type="evidence" value="ECO:0007669"/>
    <property type="project" value="InterPro"/>
</dbReference>
<dbReference type="InterPro" id="IPR006464">
    <property type="entry name" value="AcTrfase_RimI/Ard1"/>
</dbReference>
<dbReference type="PROSITE" id="PS51186">
    <property type="entry name" value="GNAT"/>
    <property type="match status" value="1"/>
</dbReference>
<evidence type="ECO:0000259" key="3">
    <source>
        <dbReference type="PROSITE" id="PS51186"/>
    </source>
</evidence>
<feature type="domain" description="N-acetyltransferase" evidence="3">
    <location>
        <begin position="14"/>
        <end position="158"/>
    </location>
</feature>
<protein>
    <submittedName>
        <fullName evidence="4">Ribosomal-protein-alanine acetyltransferase</fullName>
    </submittedName>
</protein>
<organism evidence="4 5">
    <name type="scientific">Thermosphaera aggregans (strain DSM 11486 / M11TL)</name>
    <dbReference type="NCBI Taxonomy" id="633148"/>
    <lineage>
        <taxon>Archaea</taxon>
        <taxon>Thermoproteota</taxon>
        <taxon>Thermoprotei</taxon>
        <taxon>Desulfurococcales</taxon>
        <taxon>Desulfurococcaceae</taxon>
        <taxon>Thermosphaera</taxon>
    </lineage>
</organism>
<reference evidence="4 5" key="1">
    <citation type="journal article" date="2010" name="Stand. Genomic Sci.">
        <title>Complete genome sequence of Thermosphaera aggregans type strain (M11TL).</title>
        <authorList>
            <person name="Spring S."/>
            <person name="Rachel R."/>
            <person name="Lapidus A."/>
            <person name="Davenport K."/>
            <person name="Tice H."/>
            <person name="Copeland A."/>
            <person name="Cheng J.F."/>
            <person name="Lucas S."/>
            <person name="Chen F."/>
            <person name="Nolan M."/>
            <person name="Bruce D."/>
            <person name="Goodwin L."/>
            <person name="Pitluck S."/>
            <person name="Ivanova N."/>
            <person name="Mavromatis K."/>
            <person name="Ovchinnikova G."/>
            <person name="Pati A."/>
            <person name="Chen A."/>
            <person name="Palaniappan K."/>
            <person name="Land M."/>
            <person name="Hauser L."/>
            <person name="Chang Y.J."/>
            <person name="Jeffries C.C."/>
            <person name="Brettin T."/>
            <person name="Detter J.C."/>
            <person name="Tapia R."/>
            <person name="Han C."/>
            <person name="Heimerl T."/>
            <person name="Weikl F."/>
            <person name="Brambilla E."/>
            <person name="Goker M."/>
            <person name="Bristow J."/>
            <person name="Eisen J.A."/>
            <person name="Markowitz V."/>
            <person name="Hugenholtz P."/>
            <person name="Kyrpides N.C."/>
            <person name="Klenk H.P."/>
        </authorList>
    </citation>
    <scope>NUCLEOTIDE SEQUENCE [LARGE SCALE GENOMIC DNA]</scope>
    <source>
        <strain evidence="5">DSM 11486 / M11TL</strain>
    </source>
</reference>
<evidence type="ECO:0000256" key="2">
    <source>
        <dbReference type="ARBA" id="ARBA00023315"/>
    </source>
</evidence>
<dbReference type="GO" id="GO:0004596">
    <property type="term" value="F:protein-N-terminal amino-acid acetyltransferase activity"/>
    <property type="evidence" value="ECO:0007669"/>
    <property type="project" value="InterPro"/>
</dbReference>
<dbReference type="STRING" id="633148.Tagg_0244"/>
<keyword evidence="1 4" id="KW-0808">Transferase</keyword>
<dbReference type="PANTHER" id="PTHR23091">
    <property type="entry name" value="N-TERMINAL ACETYLTRANSFERASE"/>
    <property type="match status" value="1"/>
</dbReference>
<dbReference type="HOGENOM" id="CLU_013985_23_0_2"/>